<dbReference type="CDD" id="cd04301">
    <property type="entry name" value="NAT_SF"/>
    <property type="match status" value="1"/>
</dbReference>
<dbReference type="InterPro" id="IPR050832">
    <property type="entry name" value="Bact_Acetyltransf"/>
</dbReference>
<dbReference type="Pfam" id="PF00583">
    <property type="entry name" value="Acetyltransf_1"/>
    <property type="match status" value="2"/>
</dbReference>
<dbReference type="EMBL" id="JAFBBZ010000001">
    <property type="protein sequence ID" value="MBM7507460.1"/>
    <property type="molecule type" value="Genomic_DNA"/>
</dbReference>
<keyword evidence="2" id="KW-0012">Acyltransferase</keyword>
<dbReference type="PROSITE" id="PS51186">
    <property type="entry name" value="GNAT"/>
    <property type="match status" value="2"/>
</dbReference>
<reference evidence="4 5" key="1">
    <citation type="submission" date="2021-01" db="EMBL/GenBank/DDBJ databases">
        <title>Sequencing the genomes of 1000 actinobacteria strains.</title>
        <authorList>
            <person name="Klenk H.-P."/>
        </authorList>
    </citation>
    <scope>NUCLEOTIDE SEQUENCE [LARGE SCALE GENOMIC DNA]</scope>
    <source>
        <strain evidence="4 5">DSM 18239</strain>
    </source>
</reference>
<sequence>MSTDRGGLRIEALDPFDDEAFDTWHAVYLASQRHGREPAAVTAWTREEMRAQLQRPGRRSWAGVFLGRVDGEPVATGHLLTPLLDNLDQAQVSVDVLAAHRRHGHGTRMLGHLTEQALARGRRLWIAEASWPMTAPADGAGEPGPGLLRGHGFTLGLVEVLRVLDPPPDPGHLRALAARAAPHHAAYEVRSFVGRVPDDLLAGWATVTASLSTEAPMGSLSLEAEVADPALVREEEELLARQDRTRHAAVALDPDGRVVGYTEIVTTGHEPGLAYQWGTVVDPAHRGHRLGLALKAAAHLLLHEHVGDLRMVRTWNAETNDHMVAVNDLLGYRPIERYGGFERRA</sequence>
<comment type="caution">
    <text evidence="4">The sequence shown here is derived from an EMBL/GenBank/DDBJ whole genome shotgun (WGS) entry which is preliminary data.</text>
</comment>
<evidence type="ECO:0000313" key="5">
    <source>
        <dbReference type="Proteomes" id="UP000732378"/>
    </source>
</evidence>
<evidence type="ECO:0000256" key="1">
    <source>
        <dbReference type="ARBA" id="ARBA00022679"/>
    </source>
</evidence>
<evidence type="ECO:0000256" key="2">
    <source>
        <dbReference type="ARBA" id="ARBA00023315"/>
    </source>
</evidence>
<accession>A0ABS2M8D3</accession>
<evidence type="ECO:0000259" key="3">
    <source>
        <dbReference type="PROSITE" id="PS51186"/>
    </source>
</evidence>
<dbReference type="RefSeq" id="WP_193670085.1">
    <property type="nucleotide sequence ID" value="NZ_JACDTV010000012.1"/>
</dbReference>
<evidence type="ECO:0000313" key="4">
    <source>
        <dbReference type="EMBL" id="MBM7507460.1"/>
    </source>
</evidence>
<keyword evidence="1" id="KW-0808">Transferase</keyword>
<name>A0ABS2M8D3_9ACTN</name>
<organism evidence="4 5">
    <name type="scientific">Nocardioides salarius</name>
    <dbReference type="NCBI Taxonomy" id="374513"/>
    <lineage>
        <taxon>Bacteria</taxon>
        <taxon>Bacillati</taxon>
        <taxon>Actinomycetota</taxon>
        <taxon>Actinomycetes</taxon>
        <taxon>Propionibacteriales</taxon>
        <taxon>Nocardioidaceae</taxon>
        <taxon>Nocardioides</taxon>
    </lineage>
</organism>
<keyword evidence="5" id="KW-1185">Reference proteome</keyword>
<dbReference type="SUPFAM" id="SSF55729">
    <property type="entry name" value="Acyl-CoA N-acyltransferases (Nat)"/>
    <property type="match status" value="2"/>
</dbReference>
<dbReference type="InterPro" id="IPR000182">
    <property type="entry name" value="GNAT_dom"/>
</dbReference>
<dbReference type="PANTHER" id="PTHR43877">
    <property type="entry name" value="AMINOALKYLPHOSPHONATE N-ACETYLTRANSFERASE-RELATED-RELATED"/>
    <property type="match status" value="1"/>
</dbReference>
<dbReference type="Gene3D" id="3.40.630.30">
    <property type="match status" value="1"/>
</dbReference>
<gene>
    <name evidence="4" type="ORF">JOE61_001274</name>
</gene>
<proteinExistence type="predicted"/>
<dbReference type="InterPro" id="IPR016181">
    <property type="entry name" value="Acyl_CoA_acyltransferase"/>
</dbReference>
<dbReference type="Proteomes" id="UP000732378">
    <property type="component" value="Unassembled WGS sequence"/>
</dbReference>
<feature type="domain" description="N-acetyltransferase" evidence="3">
    <location>
        <begin position="206"/>
        <end position="345"/>
    </location>
</feature>
<feature type="domain" description="N-acetyltransferase" evidence="3">
    <location>
        <begin position="8"/>
        <end position="170"/>
    </location>
</feature>
<protein>
    <submittedName>
        <fullName evidence="4">GNAT superfamily N-acetyltransferase</fullName>
    </submittedName>
</protein>